<dbReference type="RefSeq" id="WP_206253761.1">
    <property type="nucleotide sequence ID" value="NZ_CP071060.1"/>
</dbReference>
<feature type="transmembrane region" description="Helical" evidence="1">
    <location>
        <begin position="12"/>
        <end position="35"/>
    </location>
</feature>
<dbReference type="EMBL" id="CP071060">
    <property type="protein sequence ID" value="QSI75935.1"/>
    <property type="molecule type" value="Genomic_DNA"/>
</dbReference>
<protein>
    <submittedName>
        <fullName evidence="2">Uncharacterized protein</fullName>
    </submittedName>
</protein>
<gene>
    <name evidence="2" type="ORF">JY500_15825</name>
</gene>
<evidence type="ECO:0000313" key="2">
    <source>
        <dbReference type="EMBL" id="QSI75935.1"/>
    </source>
</evidence>
<keyword evidence="1" id="KW-0472">Membrane</keyword>
<evidence type="ECO:0000313" key="3">
    <source>
        <dbReference type="Proteomes" id="UP000663570"/>
    </source>
</evidence>
<reference evidence="2 3" key="1">
    <citation type="submission" date="2021-02" db="EMBL/GenBank/DDBJ databases">
        <title>Niveibacterium changnyeongensis HC41.</title>
        <authorList>
            <person name="Kang M."/>
        </authorList>
    </citation>
    <scope>NUCLEOTIDE SEQUENCE [LARGE SCALE GENOMIC DNA]</scope>
    <source>
        <strain evidence="2 3">HC41</strain>
    </source>
</reference>
<feature type="transmembrane region" description="Helical" evidence="1">
    <location>
        <begin position="41"/>
        <end position="67"/>
    </location>
</feature>
<dbReference type="Proteomes" id="UP000663570">
    <property type="component" value="Chromosome"/>
</dbReference>
<keyword evidence="1" id="KW-1133">Transmembrane helix</keyword>
<keyword evidence="3" id="KW-1185">Reference proteome</keyword>
<sequence length="184" mass="21784">MLRDAWQAFEAWIAARAWAQLILRLVLAGLIAWPMVRWQGLVGLVLALVPMAVLIAVPLTHSGFDLLRWLRKRHLKRWNGRWYAFRDFQIRLFELHDHTWLCADDVLRALGEPVDRVVHERFQNQFGALGYREPPGETLICFSEAALRRFLSLRNDARSREFARWLERDVLFAHEKRRREAPFS</sequence>
<accession>A0ABX7M2D9</accession>
<proteinExistence type="predicted"/>
<keyword evidence="1" id="KW-0812">Transmembrane</keyword>
<name>A0ABX7M2D9_9RHOO</name>
<evidence type="ECO:0000256" key="1">
    <source>
        <dbReference type="SAM" id="Phobius"/>
    </source>
</evidence>
<organism evidence="2 3">
    <name type="scientific">Niveibacterium microcysteis</name>
    <dbReference type="NCBI Taxonomy" id="2811415"/>
    <lineage>
        <taxon>Bacteria</taxon>
        <taxon>Pseudomonadati</taxon>
        <taxon>Pseudomonadota</taxon>
        <taxon>Betaproteobacteria</taxon>
        <taxon>Rhodocyclales</taxon>
        <taxon>Rhodocyclaceae</taxon>
        <taxon>Niveibacterium</taxon>
    </lineage>
</organism>